<gene>
    <name evidence="1" type="ORF">TvY486_0007600</name>
</gene>
<dbReference type="AlphaFoldDB" id="F9WKU7"/>
<name>F9WKU7_TRYVY</name>
<dbReference type="EMBL" id="CAEX01000435">
    <property type="protein sequence ID" value="CCD18124.1"/>
    <property type="molecule type" value="Genomic_DNA"/>
</dbReference>
<organism evidence="1 2">
    <name type="scientific">Trypanosoma vivax (strain Y486)</name>
    <dbReference type="NCBI Taxonomy" id="1055687"/>
    <lineage>
        <taxon>Eukaryota</taxon>
        <taxon>Discoba</taxon>
        <taxon>Euglenozoa</taxon>
        <taxon>Kinetoplastea</taxon>
        <taxon>Metakinetoplastina</taxon>
        <taxon>Trypanosomatida</taxon>
        <taxon>Trypanosomatidae</taxon>
        <taxon>Trypanosoma</taxon>
        <taxon>Duttonella</taxon>
    </lineage>
</organism>
<dbReference type="Proteomes" id="UP000009027">
    <property type="component" value="Unassembled WGS sequence"/>
</dbReference>
<keyword evidence="2" id="KW-1185">Reference proteome</keyword>
<reference evidence="1 2" key="1">
    <citation type="journal article" date="2012" name="Proc. Natl. Acad. Sci. U.S.A.">
        <title>Antigenic diversity is generated by distinct evolutionary mechanisms in African trypanosome species.</title>
        <authorList>
            <person name="Jackson A.P."/>
            <person name="Berry A."/>
            <person name="Aslett M."/>
            <person name="Allison H.C."/>
            <person name="Burton P."/>
            <person name="Vavrova-Anderson J."/>
            <person name="Brown R."/>
            <person name="Browne H."/>
            <person name="Corton N."/>
            <person name="Hauser H."/>
            <person name="Gamble J."/>
            <person name="Gilderthorp R."/>
            <person name="Marcello L."/>
            <person name="McQuillan J."/>
            <person name="Otto T.D."/>
            <person name="Quail M.A."/>
            <person name="Sanders M.J."/>
            <person name="van Tonder A."/>
            <person name="Ginger M.L."/>
            <person name="Field M.C."/>
            <person name="Barry J.D."/>
            <person name="Hertz-Fowler C."/>
            <person name="Berriman M."/>
        </authorList>
    </citation>
    <scope>NUCLEOTIDE SEQUENCE</scope>
    <source>
        <strain evidence="1 2">Y486</strain>
    </source>
</reference>
<proteinExistence type="predicted"/>
<protein>
    <submittedName>
        <fullName evidence="1">Uncharacterized protein</fullName>
    </submittedName>
</protein>
<accession>F9WKU7</accession>
<evidence type="ECO:0000313" key="1">
    <source>
        <dbReference type="EMBL" id="CCD18124.1"/>
    </source>
</evidence>
<dbReference type="VEuPathDB" id="TriTrypDB:TvY486_0007600"/>
<sequence>MRTAAMIARTNITYKKILNSSTENIDTVNLTELKDKALQVLNKTYNGIKLNTKKYHWSLTNGSEKIGDVQKAAVKAVARLEVAVKNFELCRVAVSDAVKKVNSAFSVVEAANNSVLASVNGKIFCKVVGRFSNSNERLRATGKKLTDATQNAVDAVTISKRVQAEVKIADELIKEVGLWLRGNNLALVHKLSGTHDVAKASNAMSTSVCTASKAVSIVNEIEQKVKTERELIKFVETQLASMSAVTGASINDVEFEVCTSRVSAILKKESSEVIRSIAKFNTTLLTRLNATLHQIDGKADAIGHKSLDVSKQVQEAKSSGQNVSLLAKRATENVREAIIEVLSGVVAKLCAVLSKFRALHDEADAFSVHAAHAQTNISEWLVRVGNVAGESDGFADLSGSVEGAFATAGKRLEVLKRVLHRADEQRGKVVGELAASVAVRESDKHGIQVNKTLHNVFANITSRVSANFSKDACNASLMSESLKLLSNMTDHHAVMNSLQVVAQLNRLTESMKERVLKAHNLMRVAAVCSAQANAVLEEAIRMARERSGKPQCSALYRQLLSALGLHW</sequence>
<evidence type="ECO:0000313" key="2">
    <source>
        <dbReference type="Proteomes" id="UP000009027"/>
    </source>
</evidence>